<gene>
    <name evidence="2" type="ORF">JAO71_11715</name>
</gene>
<sequence length="297" mass="34790">MKKIVVLIAFVLCSINSTIAQEWLTSYTLAKKLALVKNKMMLVIWEDAANYSYPLLVDTKEGSQIVVELFESDKIKQLVWEYFVPVIINESNYDKLYHGGVKNRRVSYIERFNDDKLKVMDPNGNILNLSERDDFSMTNMSLLIQKYALDTSFLSNEMKQYFEHKNYASAFRLANKYLDFAMYAEDFVKEELIALSDLYMDEATDLLKLSDIEHKEALHQKQELLKIEGFLIIGKFKKARRFLKKHETESIDDLNQSLFSFLNYVTFRGLDDMDQAIKWRDSLSQSDLNKVELLLKK</sequence>
<evidence type="ECO:0000313" key="3">
    <source>
        <dbReference type="Proteomes" id="UP000605013"/>
    </source>
</evidence>
<reference evidence="2 3" key="1">
    <citation type="submission" date="2020-12" db="EMBL/GenBank/DDBJ databases">
        <title>Olleya sediminilitoris sp. nov., isolated from a tidal flat.</title>
        <authorList>
            <person name="Park S."/>
            <person name="Yoon J.-H."/>
        </authorList>
    </citation>
    <scope>NUCLEOTIDE SEQUENCE [LARGE SCALE GENOMIC DNA]</scope>
    <source>
        <strain evidence="2 3">YSTF-M6</strain>
    </source>
</reference>
<proteinExistence type="predicted"/>
<dbReference type="EMBL" id="JAEMEF010000010">
    <property type="protein sequence ID" value="MBL7560470.1"/>
    <property type="molecule type" value="Genomic_DNA"/>
</dbReference>
<name>A0ABS1WMY1_9FLAO</name>
<dbReference type="Proteomes" id="UP000605013">
    <property type="component" value="Unassembled WGS sequence"/>
</dbReference>
<keyword evidence="1" id="KW-0732">Signal</keyword>
<evidence type="ECO:0000256" key="1">
    <source>
        <dbReference type="SAM" id="SignalP"/>
    </source>
</evidence>
<keyword evidence="3" id="KW-1185">Reference proteome</keyword>
<accession>A0ABS1WMY1</accession>
<evidence type="ECO:0000313" key="2">
    <source>
        <dbReference type="EMBL" id="MBL7560470.1"/>
    </source>
</evidence>
<feature type="chain" id="PRO_5045442348" evidence="1">
    <location>
        <begin position="21"/>
        <end position="297"/>
    </location>
</feature>
<protein>
    <submittedName>
        <fullName evidence="2">Uncharacterized protein</fullName>
    </submittedName>
</protein>
<dbReference type="RefSeq" id="WP_028606809.1">
    <property type="nucleotide sequence ID" value="NZ_JAEMEF010000010.1"/>
</dbReference>
<organism evidence="2 3">
    <name type="scientific">Olleya sediminilitoris</name>
    <dbReference type="NCBI Taxonomy" id="2795739"/>
    <lineage>
        <taxon>Bacteria</taxon>
        <taxon>Pseudomonadati</taxon>
        <taxon>Bacteroidota</taxon>
        <taxon>Flavobacteriia</taxon>
        <taxon>Flavobacteriales</taxon>
        <taxon>Flavobacteriaceae</taxon>
    </lineage>
</organism>
<feature type="signal peptide" evidence="1">
    <location>
        <begin position="1"/>
        <end position="20"/>
    </location>
</feature>
<comment type="caution">
    <text evidence="2">The sequence shown here is derived from an EMBL/GenBank/DDBJ whole genome shotgun (WGS) entry which is preliminary data.</text>
</comment>